<dbReference type="RefSeq" id="WP_111132637.1">
    <property type="nucleotide sequence ID" value="NZ_POUB01000010.1"/>
</dbReference>
<comment type="caution">
    <text evidence="2">The sequence shown here is derived from an EMBL/GenBank/DDBJ whole genome shotgun (WGS) entry which is preliminary data.</text>
</comment>
<evidence type="ECO:0000259" key="1">
    <source>
        <dbReference type="PROSITE" id="PS01124"/>
    </source>
</evidence>
<reference evidence="2 3" key="1">
    <citation type="submission" date="2018-01" db="EMBL/GenBank/DDBJ databases">
        <title>Draft genome sequence of Salinispora sp. 13K206.</title>
        <authorList>
            <person name="Sahin N."/>
            <person name="Saygin H."/>
            <person name="Ay H."/>
        </authorList>
    </citation>
    <scope>NUCLEOTIDE SEQUENCE [LARGE SCALE GENOMIC DNA]</scope>
    <source>
        <strain evidence="2 3">13K206</strain>
    </source>
</reference>
<dbReference type="GO" id="GO:0003700">
    <property type="term" value="F:DNA-binding transcription factor activity"/>
    <property type="evidence" value="ECO:0007669"/>
    <property type="project" value="InterPro"/>
</dbReference>
<dbReference type="PROSITE" id="PS01124">
    <property type="entry name" value="HTH_ARAC_FAMILY_2"/>
    <property type="match status" value="1"/>
</dbReference>
<organism evidence="2 3">
    <name type="scientific">Micromonospora deserti</name>
    <dbReference type="NCBI Taxonomy" id="2070366"/>
    <lineage>
        <taxon>Bacteria</taxon>
        <taxon>Bacillati</taxon>
        <taxon>Actinomycetota</taxon>
        <taxon>Actinomycetes</taxon>
        <taxon>Micromonosporales</taxon>
        <taxon>Micromonosporaceae</taxon>
        <taxon>Micromonospora</taxon>
    </lineage>
</organism>
<dbReference type="EMBL" id="POUB01000010">
    <property type="protein sequence ID" value="PZG02336.1"/>
    <property type="molecule type" value="Genomic_DNA"/>
</dbReference>
<feature type="domain" description="HTH araC/xylS-type" evidence="1">
    <location>
        <begin position="56"/>
        <end position="90"/>
    </location>
</feature>
<protein>
    <recommendedName>
        <fullName evidence="1">HTH araC/xylS-type domain-containing protein</fullName>
    </recommendedName>
</protein>
<dbReference type="GO" id="GO:0043565">
    <property type="term" value="F:sequence-specific DNA binding"/>
    <property type="evidence" value="ECO:0007669"/>
    <property type="project" value="InterPro"/>
</dbReference>
<evidence type="ECO:0000313" key="3">
    <source>
        <dbReference type="Proteomes" id="UP000248749"/>
    </source>
</evidence>
<name>A0A2W2CS24_9ACTN</name>
<evidence type="ECO:0000313" key="2">
    <source>
        <dbReference type="EMBL" id="PZG02336.1"/>
    </source>
</evidence>
<accession>A0A2W2CS24</accession>
<dbReference type="AlphaFoldDB" id="A0A2W2CS24"/>
<sequence length="97" mass="10594">MEIVDSQNPCAALEREFRNQLHAIVFLIGEGRDAEAIRIAEQGPWRPSERGARQAPVTAGAHRCGWASASAFIDVIRRTIGYTPGMCARAEHAVPLP</sequence>
<dbReference type="InterPro" id="IPR018060">
    <property type="entry name" value="HTH_AraC"/>
</dbReference>
<keyword evidence="3" id="KW-1185">Reference proteome</keyword>
<dbReference type="Proteomes" id="UP000248749">
    <property type="component" value="Unassembled WGS sequence"/>
</dbReference>
<gene>
    <name evidence="2" type="ORF">C1I99_03080</name>
</gene>
<proteinExistence type="predicted"/>
<dbReference type="OrthoDB" id="2039152at2"/>